<comment type="cofactor">
    <cofactor evidence="1">
        <name>[4Fe-4S] cluster</name>
        <dbReference type="ChEBI" id="CHEBI:49883"/>
    </cofactor>
</comment>
<dbReference type="GO" id="GO:0051607">
    <property type="term" value="P:defense response to virus"/>
    <property type="evidence" value="ECO:0007669"/>
    <property type="project" value="UniProtKB-KW"/>
</dbReference>
<dbReference type="InterPro" id="IPR011604">
    <property type="entry name" value="PDDEXK-like_dom_sf"/>
</dbReference>
<dbReference type="OrthoDB" id="9781776at2"/>
<gene>
    <name evidence="15" type="ORF">AXE65_06980</name>
</gene>
<keyword evidence="10 13" id="KW-0411">Iron-sulfur</keyword>
<keyword evidence="11 13" id="KW-0051">Antiviral defense</keyword>
<keyword evidence="8 13" id="KW-0269">Exonuclease</keyword>
<dbReference type="PANTHER" id="PTHR36531">
    <property type="entry name" value="CRISPR-ASSOCIATED EXONUCLEASE CAS4"/>
    <property type="match status" value="1"/>
</dbReference>
<dbReference type="GO" id="GO:0051536">
    <property type="term" value="F:iron-sulfur cluster binding"/>
    <property type="evidence" value="ECO:0007669"/>
    <property type="project" value="UniProtKB-KW"/>
</dbReference>
<evidence type="ECO:0000256" key="5">
    <source>
        <dbReference type="ARBA" id="ARBA00022722"/>
    </source>
</evidence>
<evidence type="ECO:0000256" key="3">
    <source>
        <dbReference type="ARBA" id="ARBA00012768"/>
    </source>
</evidence>
<dbReference type="GO" id="GO:0046872">
    <property type="term" value="F:metal ion binding"/>
    <property type="evidence" value="ECO:0007669"/>
    <property type="project" value="UniProtKB-KW"/>
</dbReference>
<keyword evidence="12 13" id="KW-0464">Manganese</keyword>
<keyword evidence="16" id="KW-1185">Reference proteome</keyword>
<dbReference type="Gene3D" id="3.90.320.10">
    <property type="match status" value="1"/>
</dbReference>
<dbReference type="InterPro" id="IPR013343">
    <property type="entry name" value="CRISPR-assoc_prot_Cas4"/>
</dbReference>
<keyword evidence="6 13" id="KW-0479">Metal-binding</keyword>
<feature type="domain" description="DUF83" evidence="14">
    <location>
        <begin position="10"/>
        <end position="184"/>
    </location>
</feature>
<dbReference type="EC" id="3.1.12.1" evidence="3 13"/>
<name>A0A139SJ48_9GAMM</name>
<dbReference type="EMBL" id="LSZO01000211">
    <property type="protein sequence ID" value="KXU34577.1"/>
    <property type="molecule type" value="Genomic_DNA"/>
</dbReference>
<dbReference type="RefSeq" id="WP_068392828.1">
    <property type="nucleotide sequence ID" value="NZ_LSZO01000211.1"/>
</dbReference>
<dbReference type="InterPro" id="IPR051827">
    <property type="entry name" value="Cas4_exonuclease"/>
</dbReference>
<evidence type="ECO:0000256" key="12">
    <source>
        <dbReference type="ARBA" id="ARBA00023211"/>
    </source>
</evidence>
<evidence type="ECO:0000256" key="4">
    <source>
        <dbReference type="ARBA" id="ARBA00020049"/>
    </source>
</evidence>
<dbReference type="Pfam" id="PF01930">
    <property type="entry name" value="Cas_Cas4"/>
    <property type="match status" value="1"/>
</dbReference>
<evidence type="ECO:0000256" key="13">
    <source>
        <dbReference type="RuleBase" id="RU365022"/>
    </source>
</evidence>
<comment type="caution">
    <text evidence="15">The sequence shown here is derived from an EMBL/GenBank/DDBJ whole genome shotgun (WGS) entry which is preliminary data.</text>
</comment>
<reference evidence="15 16" key="1">
    <citation type="submission" date="2016-02" db="EMBL/GenBank/DDBJ databases">
        <authorList>
            <person name="Wen L."/>
            <person name="He K."/>
            <person name="Yang H."/>
        </authorList>
    </citation>
    <scope>NUCLEOTIDE SEQUENCE [LARGE SCALE GENOMIC DNA]</scope>
    <source>
        <strain evidence="15 16">CV58</strain>
    </source>
</reference>
<keyword evidence="9 13" id="KW-0408">Iron</keyword>
<evidence type="ECO:0000256" key="9">
    <source>
        <dbReference type="ARBA" id="ARBA00023004"/>
    </source>
</evidence>
<keyword evidence="5 13" id="KW-0540">Nuclease</keyword>
<comment type="function">
    <text evidence="13">CRISPR (clustered regularly interspaced short palindromic repeat) is an adaptive immune system that provides protection against mobile genetic elements (viruses, transposable elements and conjugative plasmids). CRISPR clusters contain sequences complementary to antecedent mobile elements and target invading nucleic acids. CRISPR clusters are transcribed and processed into CRISPR RNA (crRNA).</text>
</comment>
<comment type="cofactor">
    <cofactor evidence="13">
        <name>iron-sulfur cluster</name>
        <dbReference type="ChEBI" id="CHEBI:30408"/>
    </cofactor>
</comment>
<comment type="similarity">
    <text evidence="2 13">Belongs to the CRISPR-associated exonuclease Cas4 family.</text>
</comment>
<dbReference type="InterPro" id="IPR022765">
    <property type="entry name" value="Dna2/Cas4_DUF83"/>
</dbReference>
<evidence type="ECO:0000256" key="8">
    <source>
        <dbReference type="ARBA" id="ARBA00022839"/>
    </source>
</evidence>
<dbReference type="GO" id="GO:0004527">
    <property type="term" value="F:exonuclease activity"/>
    <property type="evidence" value="ECO:0007669"/>
    <property type="project" value="UniProtKB-KW"/>
</dbReference>
<evidence type="ECO:0000313" key="15">
    <source>
        <dbReference type="EMBL" id="KXU34577.1"/>
    </source>
</evidence>
<evidence type="ECO:0000256" key="10">
    <source>
        <dbReference type="ARBA" id="ARBA00023014"/>
    </source>
</evidence>
<dbReference type="Proteomes" id="UP000072660">
    <property type="component" value="Unassembled WGS sequence"/>
</dbReference>
<dbReference type="AlphaFoldDB" id="A0A139SJ48"/>
<evidence type="ECO:0000256" key="2">
    <source>
        <dbReference type="ARBA" id="ARBA00009189"/>
    </source>
</evidence>
<evidence type="ECO:0000313" key="16">
    <source>
        <dbReference type="Proteomes" id="UP000072660"/>
    </source>
</evidence>
<evidence type="ECO:0000256" key="11">
    <source>
        <dbReference type="ARBA" id="ARBA00023118"/>
    </source>
</evidence>
<proteinExistence type="inferred from homology"/>
<evidence type="ECO:0000259" key="14">
    <source>
        <dbReference type="Pfam" id="PF01930"/>
    </source>
</evidence>
<evidence type="ECO:0000256" key="1">
    <source>
        <dbReference type="ARBA" id="ARBA00001966"/>
    </source>
</evidence>
<dbReference type="NCBIfam" id="TIGR00372">
    <property type="entry name" value="cas4"/>
    <property type="match status" value="1"/>
</dbReference>
<sequence length="204" mass="22867">MDDADLIPISALQHYLYCPRQCALIHVERQWAENRQTAQGRLLHSRADQPLSERRKGVRAITAMPLVSLELGITGVADVVEFHDSLPFPVEYKRGKPKIHRADEVQLCAQALCLESMFDDAIPQGALFYGQTRRRRDVAFDDDLRALTRDTVIQTRNMIAAGETPLAKYSPGLCNACSLLDLCQPKLLAQGQGVSRWLLKQLAD</sequence>
<keyword evidence="7 13" id="KW-0378">Hydrolase</keyword>
<accession>A0A139SJ48</accession>
<dbReference type="PANTHER" id="PTHR36531:SF6">
    <property type="entry name" value="DNA REPLICATION ATP-DEPENDENT HELICASE_NUCLEASE DNA2"/>
    <property type="match status" value="1"/>
</dbReference>
<evidence type="ECO:0000256" key="6">
    <source>
        <dbReference type="ARBA" id="ARBA00022723"/>
    </source>
</evidence>
<evidence type="ECO:0000256" key="7">
    <source>
        <dbReference type="ARBA" id="ARBA00022801"/>
    </source>
</evidence>
<protein>
    <recommendedName>
        <fullName evidence="4 13">CRISPR-associated exonuclease Cas4</fullName>
        <ecNumber evidence="3 13">3.1.12.1</ecNumber>
    </recommendedName>
</protein>
<dbReference type="CDD" id="cd09637">
    <property type="entry name" value="Cas4_I-A_I-B_I-C_I-D_II-B"/>
    <property type="match status" value="1"/>
</dbReference>
<organism evidence="15 16">
    <name type="scientific">Ventosimonas gracilis</name>
    <dbReference type="NCBI Taxonomy" id="1680762"/>
    <lineage>
        <taxon>Bacteria</taxon>
        <taxon>Pseudomonadati</taxon>
        <taxon>Pseudomonadota</taxon>
        <taxon>Gammaproteobacteria</taxon>
        <taxon>Pseudomonadales</taxon>
        <taxon>Ventosimonadaceae</taxon>
        <taxon>Ventosimonas</taxon>
    </lineage>
</organism>
<comment type="cofactor">
    <cofactor evidence="13">
        <name>Mg(2+)</name>
        <dbReference type="ChEBI" id="CHEBI:18420"/>
    </cofactor>
    <cofactor evidence="13">
        <name>Mn(2+)</name>
        <dbReference type="ChEBI" id="CHEBI:29035"/>
    </cofactor>
    <text evidence="13">Mg(2+) or Mn(2+) required for ssDNA cleavage activity.</text>
</comment>